<sequence>MTRKAADCRETPSEINCSLTITGEEEEVVRAAAEHAVSAHGHEDTPELREQVRGMLRDEAAGPVPKGMQFVQLIEFTTRKRAELNQLMDEWEDRTGGKRTATRAVLTEDHEQPDTYYEFVEFPSYDEAVRNSHLPETDELSQRMRGLCDGEPTFHNLDVVRAEAL</sequence>
<dbReference type="RefSeq" id="WP_145742526.1">
    <property type="nucleotide sequence ID" value="NZ_VIWX01000004.1"/>
</dbReference>
<protein>
    <submittedName>
        <fullName evidence="1">Uncharacterized protein DUF1059</fullName>
    </submittedName>
</protein>
<proteinExistence type="predicted"/>
<accession>A0A561U4K1</accession>
<keyword evidence="2" id="KW-1185">Reference proteome</keyword>
<dbReference type="Proteomes" id="UP000316184">
    <property type="component" value="Unassembled WGS sequence"/>
</dbReference>
<dbReference type="EMBL" id="VIWX01000004">
    <property type="protein sequence ID" value="TWF94277.1"/>
    <property type="molecule type" value="Genomic_DNA"/>
</dbReference>
<dbReference type="OrthoDB" id="9182871at2"/>
<dbReference type="AlphaFoldDB" id="A0A561U4K1"/>
<evidence type="ECO:0000313" key="1">
    <source>
        <dbReference type="EMBL" id="TWF94277.1"/>
    </source>
</evidence>
<dbReference type="Pfam" id="PF06348">
    <property type="entry name" value="DUF1059"/>
    <property type="match status" value="1"/>
</dbReference>
<organism evidence="1 2">
    <name type="scientific">Saccharopolyspora dendranthemae</name>
    <dbReference type="NCBI Taxonomy" id="1181886"/>
    <lineage>
        <taxon>Bacteria</taxon>
        <taxon>Bacillati</taxon>
        <taxon>Actinomycetota</taxon>
        <taxon>Actinomycetes</taxon>
        <taxon>Pseudonocardiales</taxon>
        <taxon>Pseudonocardiaceae</taxon>
        <taxon>Saccharopolyspora</taxon>
    </lineage>
</organism>
<name>A0A561U4K1_9PSEU</name>
<reference evidence="1 2" key="1">
    <citation type="submission" date="2019-06" db="EMBL/GenBank/DDBJ databases">
        <title>Sequencing the genomes of 1000 actinobacteria strains.</title>
        <authorList>
            <person name="Klenk H.-P."/>
        </authorList>
    </citation>
    <scope>NUCLEOTIDE SEQUENCE [LARGE SCALE GENOMIC DNA]</scope>
    <source>
        <strain evidence="1 2">DSM 46699</strain>
    </source>
</reference>
<gene>
    <name evidence="1" type="ORF">FHU35_14564</name>
</gene>
<comment type="caution">
    <text evidence="1">The sequence shown here is derived from an EMBL/GenBank/DDBJ whole genome shotgun (WGS) entry which is preliminary data.</text>
</comment>
<dbReference type="InterPro" id="IPR009409">
    <property type="entry name" value="DUF1059"/>
</dbReference>
<evidence type="ECO:0000313" key="2">
    <source>
        <dbReference type="Proteomes" id="UP000316184"/>
    </source>
</evidence>